<dbReference type="InterPro" id="IPR011009">
    <property type="entry name" value="Kinase-like_dom_sf"/>
</dbReference>
<reference evidence="2 3" key="1">
    <citation type="submission" date="2024-04" db="EMBL/GenBank/DDBJ databases">
        <title>Tritrichomonas musculus Genome.</title>
        <authorList>
            <person name="Alves-Ferreira E."/>
            <person name="Grigg M."/>
            <person name="Lorenzi H."/>
            <person name="Galac M."/>
        </authorList>
    </citation>
    <scope>NUCLEOTIDE SEQUENCE [LARGE SCALE GENOMIC DNA]</scope>
    <source>
        <strain evidence="2 3">EAF2021</strain>
    </source>
</reference>
<dbReference type="Pfam" id="PF00069">
    <property type="entry name" value="Pkinase"/>
    <property type="match status" value="1"/>
</dbReference>
<keyword evidence="3" id="KW-1185">Reference proteome</keyword>
<dbReference type="Gene3D" id="1.10.510.10">
    <property type="entry name" value="Transferase(Phosphotransferase) domain 1"/>
    <property type="match status" value="1"/>
</dbReference>
<dbReference type="PROSITE" id="PS00108">
    <property type="entry name" value="PROTEIN_KINASE_ST"/>
    <property type="match status" value="1"/>
</dbReference>
<dbReference type="EMBL" id="JAPFFF010000047">
    <property type="protein sequence ID" value="KAK8840357.1"/>
    <property type="molecule type" value="Genomic_DNA"/>
</dbReference>
<dbReference type="SMART" id="SM00028">
    <property type="entry name" value="TPR"/>
    <property type="match status" value="4"/>
</dbReference>
<dbReference type="InterPro" id="IPR026906">
    <property type="entry name" value="LRR_5"/>
</dbReference>
<dbReference type="PROSITE" id="PS50011">
    <property type="entry name" value="PROTEIN_KINASE_DOM"/>
    <property type="match status" value="1"/>
</dbReference>
<dbReference type="Gene3D" id="3.80.10.10">
    <property type="entry name" value="Ribonuclease Inhibitor"/>
    <property type="match status" value="3"/>
</dbReference>
<name>A0ABR2H3L5_9EUKA</name>
<dbReference type="Gene3D" id="1.25.40.10">
    <property type="entry name" value="Tetratricopeptide repeat domain"/>
    <property type="match status" value="3"/>
</dbReference>
<evidence type="ECO:0000313" key="3">
    <source>
        <dbReference type="Proteomes" id="UP001470230"/>
    </source>
</evidence>
<comment type="caution">
    <text evidence="2">The sequence shown here is derived from an EMBL/GenBank/DDBJ whole genome shotgun (WGS) entry which is preliminary data.</text>
</comment>
<dbReference type="InterPro" id="IPR019734">
    <property type="entry name" value="TPR_rpt"/>
</dbReference>
<dbReference type="PANTHER" id="PTHR43628:SF1">
    <property type="entry name" value="CHITIN SYNTHASE REGULATORY FACTOR 2-RELATED"/>
    <property type="match status" value="1"/>
</dbReference>
<dbReference type="SMART" id="SM00220">
    <property type="entry name" value="S_TKc"/>
    <property type="match status" value="1"/>
</dbReference>
<dbReference type="InterPro" id="IPR052945">
    <property type="entry name" value="Mitotic_Regulator"/>
</dbReference>
<proteinExistence type="predicted"/>
<dbReference type="PANTHER" id="PTHR43628">
    <property type="entry name" value="ACTIVATOR OF C KINASE PROTEIN 1-RELATED"/>
    <property type="match status" value="1"/>
</dbReference>
<dbReference type="InterPro" id="IPR011990">
    <property type="entry name" value="TPR-like_helical_dom_sf"/>
</dbReference>
<dbReference type="SUPFAM" id="SSF56112">
    <property type="entry name" value="Protein kinase-like (PK-like)"/>
    <property type="match status" value="1"/>
</dbReference>
<organism evidence="2 3">
    <name type="scientific">Tritrichomonas musculus</name>
    <dbReference type="NCBI Taxonomy" id="1915356"/>
    <lineage>
        <taxon>Eukaryota</taxon>
        <taxon>Metamonada</taxon>
        <taxon>Parabasalia</taxon>
        <taxon>Tritrichomonadida</taxon>
        <taxon>Tritrichomonadidae</taxon>
        <taxon>Tritrichomonas</taxon>
    </lineage>
</organism>
<dbReference type="InterPro" id="IPR032675">
    <property type="entry name" value="LRR_dom_sf"/>
</dbReference>
<gene>
    <name evidence="2" type="ORF">M9Y10_030918</name>
</gene>
<dbReference type="SUPFAM" id="SSF81901">
    <property type="entry name" value="HCP-like"/>
    <property type="match status" value="4"/>
</dbReference>
<dbReference type="InterPro" id="IPR008271">
    <property type="entry name" value="Ser/Thr_kinase_AS"/>
</dbReference>
<accession>A0ABR2H3L5</accession>
<dbReference type="InterPro" id="IPR000719">
    <property type="entry name" value="Prot_kinase_dom"/>
</dbReference>
<dbReference type="Pfam" id="PF13306">
    <property type="entry name" value="LRR_5"/>
    <property type="match status" value="4"/>
</dbReference>
<protein>
    <recommendedName>
        <fullName evidence="1">Protein kinase domain-containing protein</fullName>
    </recommendedName>
</protein>
<dbReference type="InterPro" id="IPR006597">
    <property type="entry name" value="Sel1-like"/>
</dbReference>
<sequence>MISNREKPFFIEFVLNSKVFQIPFDDLFIKINPNIINIIKTQKQYKVKSNVSEFIFLDFIEYLKYKKSPKFQIENIHEYDQLSQEFEVMKDLIHIYKKYENFKILPLESENEELKTEIQSQKSILNEKKMKYKQIINILFYNKGIEKFSSHYNKVKIQEACEQESIDLVNQSARTKVVANDIYYILDEDEKTASISAIETSQTTVNIPRSILFQSQEYLVTRILSKAFHTEANYNRNKKYNSINYGTFSALRTIDNSAFLYCKIENIEIPPSVVELKEGWCIHDPSELKKITVMQNNPNFINYQDMFLLGKSDQQREVFDILLYVNSGFEVVVIPSFIKKIAPYAFNENKDLNFVQFSEDSELQIIEKYAFFNSSIKEIVIPSNVTRICECAFQNCTNLSRVEFAENSQLQIIEKQAFSGTKFREVIIPSNVRQFCSECFKNRTKMSLQLMPNNEHFINYKNSFILKKSNPKSDLYDVLVYANKYISTADIPFFIREISPYAFNACSFLRTIKFSDKSNLRKIGEGAFAFCKFDYIRIPSHVTYIGEKAFEKCLRLKKVDFSPNSELRVIKNRVFYNSTILTLVIPPLVERLEEYWCHYTIEMKEIILSPNNHNFMLYENKFLLGKSNPKSDIFDVLLFVDRSLIGSVIIPSFIREIAPYAFTYCFDITNIVFPDDSQLEIIHKYAFSTILFESIKIPSRVKLIGKYAFFGIPFKLKHVDFVSNYNSILIHPKAFPFSLNEFARKLYFIKMPYQYESMKMKIKNNVFRKLYSNFNFLYFPYGFFNQNNDQTNQIIDFLFSYLKEYKFISYCITTVNKNAFIGDVVICAETICVMIEKTNIEVMNELIKKLKDEKIFIIDSNIENVNERIIDDENLSKLEIKNFCSHFQKEINNRFIYLTISPIVGYMIRRYYCPTSFFKDSSFFNFNFDFSIEEKLSNSISNSINAPDLLTATFDNISEPLSDYLNKINRLHVEINHQANIMNFIEKDFIILRGIYSNFYSHYYLVFHIDSFHLFMMKKIKNLHESEHEIYFDEHYSHRCFVKFYGFLYEKGEKVGFIYEFMSNGSLSSYILKKQDKTDDLFILTTINRLYQSLFYLYSNNLIHRDIKPSNILINNDFQTFLSDFETIRPLDQDQNNPNIKNEFTNDLGSLLYISPEQFEGKQISFSSDIFSFGLIIFYLFEKENMRIHCDKIDDIIRPMKNGSGNIQNLYKLCVQNLPDKRPNYNDIKSFLSKEINSFEFLIDYLQKANYNSIILNNYFFESMIILHDDYEMLLDCFKNLVFCEYFIRYTQELIAAKKVVPDSKPEILDSNHLNNLATEFYFGLKVKQNFTIARKLFELAAQQNNSNAFYNLALLYQRGNGVKQDLLIAKEYLTLSVQSDNPYGMSQLGYYYLTGFVVEQDYTLARACFEMAAEHNVPDAFYNLGLVYQYGFGVKHDSDKAIQYYQLSAKQNYAEALFALGEIYHFGIYTQKDIWKAKYYYELAAKQKHSKALNNLGMIYVNESSVQRDYSKGIYYYEQAAKLNNPVALYNLGNLYQNGIGVQQDYLKAKGYYELSASSNYPEALYSLGNLYLNGFGVEKNITRAIKYFELSANLNYHFALYLLASFYNNGDLIDVNYEKSIKYLKKCIDIQNGATFQNNLSLSVVSNKLIYSSYNDLGLIYLITFQDKEKALIYIKKAALAEHPFAQSNFGLINQFYLNEVGNAEYMFKRSSEHKFAIAEYNIGYLKEKEGNIEQAIDYYCSASDHINEKLVFHGLIQNDKRENISKIFIICLTNLKLVDYYLSKSKFEEAKKYFIRIFQKFNEEDKNYSFCFKIHYKRKVSNSNDDQMNNEEESDIKGSQKADHLIDQKEKIMKFGSDETKSKINMPIINSKINDLSSKEQKIGKIEDNNIKFDHNKDKMDSNDLYFEQQSNNDIITKFYFDKDNLKDDFSYLKPFIFNFPLFNIKKQPNADLNKIFSPINQTQNDNDSITFNDPEELFDFVCQNSNFKIFFIDAIKNIILTFNEILYVRPYSILFGRIHIEKNETKNNTKIVDFPFRKEINEEFYRGFEIE</sequence>
<feature type="domain" description="Protein kinase" evidence="1">
    <location>
        <begin position="989"/>
        <end position="1232"/>
    </location>
</feature>
<evidence type="ECO:0000259" key="1">
    <source>
        <dbReference type="PROSITE" id="PS50011"/>
    </source>
</evidence>
<dbReference type="Proteomes" id="UP001470230">
    <property type="component" value="Unassembled WGS sequence"/>
</dbReference>
<dbReference type="SUPFAM" id="SSF52058">
    <property type="entry name" value="L domain-like"/>
    <property type="match status" value="1"/>
</dbReference>
<dbReference type="SMART" id="SM00671">
    <property type="entry name" value="SEL1"/>
    <property type="match status" value="11"/>
</dbReference>
<evidence type="ECO:0000313" key="2">
    <source>
        <dbReference type="EMBL" id="KAK8840357.1"/>
    </source>
</evidence>
<dbReference type="Pfam" id="PF08238">
    <property type="entry name" value="Sel1"/>
    <property type="match status" value="11"/>
</dbReference>